<proteinExistence type="predicted"/>
<gene>
    <name evidence="2" type="ORF">GCK72_020986</name>
</gene>
<dbReference type="AlphaFoldDB" id="A0A6A5GIN2"/>
<dbReference type="RefSeq" id="XP_053582839.1">
    <property type="nucleotide sequence ID" value="XM_053733926.1"/>
</dbReference>
<reference evidence="2 3" key="1">
    <citation type="submission" date="2019-12" db="EMBL/GenBank/DDBJ databases">
        <title>Chromosome-level assembly of the Caenorhabditis remanei genome.</title>
        <authorList>
            <person name="Teterina A.A."/>
            <person name="Willis J.H."/>
            <person name="Phillips P.C."/>
        </authorList>
    </citation>
    <scope>NUCLEOTIDE SEQUENCE [LARGE SCALE GENOMIC DNA]</scope>
    <source>
        <strain evidence="2 3">PX506</strain>
        <tissue evidence="2">Whole organism</tissue>
    </source>
</reference>
<feature type="region of interest" description="Disordered" evidence="1">
    <location>
        <begin position="1"/>
        <end position="22"/>
    </location>
</feature>
<accession>A0A6A5GIN2</accession>
<organism evidence="2 3">
    <name type="scientific">Caenorhabditis remanei</name>
    <name type="common">Caenorhabditis vulgaris</name>
    <dbReference type="NCBI Taxonomy" id="31234"/>
    <lineage>
        <taxon>Eukaryota</taxon>
        <taxon>Metazoa</taxon>
        <taxon>Ecdysozoa</taxon>
        <taxon>Nematoda</taxon>
        <taxon>Chromadorea</taxon>
        <taxon>Rhabditida</taxon>
        <taxon>Rhabditina</taxon>
        <taxon>Rhabditomorpha</taxon>
        <taxon>Rhabditoidea</taxon>
        <taxon>Rhabditidae</taxon>
        <taxon>Peloderinae</taxon>
        <taxon>Caenorhabditis</taxon>
    </lineage>
</organism>
<feature type="compositionally biased region" description="Basic residues" evidence="1">
    <location>
        <begin position="1"/>
        <end position="13"/>
    </location>
</feature>
<evidence type="ECO:0000313" key="2">
    <source>
        <dbReference type="EMBL" id="KAF1754425.1"/>
    </source>
</evidence>
<dbReference type="KEGG" id="crq:GCK72_020986"/>
<dbReference type="GeneID" id="78777054"/>
<evidence type="ECO:0000256" key="1">
    <source>
        <dbReference type="SAM" id="MobiDB-lite"/>
    </source>
</evidence>
<dbReference type="EMBL" id="WUAV01000005">
    <property type="protein sequence ID" value="KAF1754425.1"/>
    <property type="molecule type" value="Genomic_DNA"/>
</dbReference>
<evidence type="ECO:0000313" key="3">
    <source>
        <dbReference type="Proteomes" id="UP000483820"/>
    </source>
</evidence>
<name>A0A6A5GIN2_CAERE</name>
<comment type="caution">
    <text evidence="2">The sequence shown here is derived from an EMBL/GenBank/DDBJ whole genome shotgun (WGS) entry which is preliminary data.</text>
</comment>
<protein>
    <submittedName>
        <fullName evidence="2">Uncharacterized protein</fullName>
    </submittedName>
</protein>
<sequence length="579" mass="65676">MRRNGNRSSTRKKKELEDEESNRLVQQLLSGQRRNRATSNVSISVLKSKSNCDKRGLESIGDDTELMRRNHSKLNRSTFEAQGTTVKPLSDEFVVRSPPSDTVNETGHDETRRSNFGVKHGQKLSNLSVGCDSDNVFNRNVKRSNMYSDNTGPANNTNICESSEPRFSYIDMKTAQENVLSNGFPATTISSQNAAGWNPNSTELGYESYNTGISNTRISNVELKHDILDYRDPHSSSMNHAYNSSVGSSSMGVSPTGYGNQVFQTGQFYPNSMHPTPPPVPVVMDLSERLRDCVSKGILDLFRAGILVYECYVRRMPEISQQCDRFAKKLGFEVTGFSMPSTDCFSNPNYSSIVMHGQMIYSLLMANKAAQLSPISREGESQFRSLVGAIYRTRGLGFRYPEMRPFSGEELFIIDRPDDRNTKTGETHIILKRLIFQLLGRACEFPTDIQKSNWTLPYEASYITQENFPEDLYLNMRTFFLHYLGINESELDNNVWCDDFSTLKCLASWDSIAAKKKTYRTLSLARAAYLSKDGFHSCLREALREIKRATYSPPTQGERFGTWSYRDRNLKRQAQVQTH</sequence>
<dbReference type="Proteomes" id="UP000483820">
    <property type="component" value="Chromosome V"/>
</dbReference>
<dbReference type="CTD" id="78777054"/>